<dbReference type="EMBL" id="BGZK01000411">
    <property type="protein sequence ID" value="GBP42086.1"/>
    <property type="molecule type" value="Genomic_DNA"/>
</dbReference>
<evidence type="ECO:0000313" key="2">
    <source>
        <dbReference type="EMBL" id="GBP42086.1"/>
    </source>
</evidence>
<evidence type="ECO:0000256" key="1">
    <source>
        <dbReference type="SAM" id="MobiDB-lite"/>
    </source>
</evidence>
<reference evidence="2 3" key="1">
    <citation type="journal article" date="2019" name="Commun. Biol.">
        <title>The bagworm genome reveals a unique fibroin gene that provides high tensile strength.</title>
        <authorList>
            <person name="Kono N."/>
            <person name="Nakamura H."/>
            <person name="Ohtoshi R."/>
            <person name="Tomita M."/>
            <person name="Numata K."/>
            <person name="Arakawa K."/>
        </authorList>
    </citation>
    <scope>NUCLEOTIDE SEQUENCE [LARGE SCALE GENOMIC DNA]</scope>
</reference>
<keyword evidence="3" id="KW-1185">Reference proteome</keyword>
<sequence>MTCKLVQLDFATEPLLMGRNLPYVSRHTFLGHLQPTGPLPLTRLSAHSVGGGFCRLPRFEFYLREKLRSKHIERKPSRVQAQEESSVRCRPLERE</sequence>
<gene>
    <name evidence="2" type="ORF">EVAR_29441_1</name>
</gene>
<proteinExistence type="predicted"/>
<name>A0A4C1VSG9_EUMVA</name>
<dbReference type="AlphaFoldDB" id="A0A4C1VSG9"/>
<feature type="compositionally biased region" description="Basic and acidic residues" evidence="1">
    <location>
        <begin position="85"/>
        <end position="95"/>
    </location>
</feature>
<evidence type="ECO:0000313" key="3">
    <source>
        <dbReference type="Proteomes" id="UP000299102"/>
    </source>
</evidence>
<dbReference type="Proteomes" id="UP000299102">
    <property type="component" value="Unassembled WGS sequence"/>
</dbReference>
<protein>
    <submittedName>
        <fullName evidence="2">Uncharacterized protein</fullName>
    </submittedName>
</protein>
<accession>A0A4C1VSG9</accession>
<comment type="caution">
    <text evidence="2">The sequence shown here is derived from an EMBL/GenBank/DDBJ whole genome shotgun (WGS) entry which is preliminary data.</text>
</comment>
<feature type="region of interest" description="Disordered" evidence="1">
    <location>
        <begin position="73"/>
        <end position="95"/>
    </location>
</feature>
<organism evidence="2 3">
    <name type="scientific">Eumeta variegata</name>
    <name type="common">Bagworm moth</name>
    <name type="synonym">Eumeta japonica</name>
    <dbReference type="NCBI Taxonomy" id="151549"/>
    <lineage>
        <taxon>Eukaryota</taxon>
        <taxon>Metazoa</taxon>
        <taxon>Ecdysozoa</taxon>
        <taxon>Arthropoda</taxon>
        <taxon>Hexapoda</taxon>
        <taxon>Insecta</taxon>
        <taxon>Pterygota</taxon>
        <taxon>Neoptera</taxon>
        <taxon>Endopterygota</taxon>
        <taxon>Lepidoptera</taxon>
        <taxon>Glossata</taxon>
        <taxon>Ditrysia</taxon>
        <taxon>Tineoidea</taxon>
        <taxon>Psychidae</taxon>
        <taxon>Oiketicinae</taxon>
        <taxon>Eumeta</taxon>
    </lineage>
</organism>